<evidence type="ECO:0000256" key="3">
    <source>
        <dbReference type="ARBA" id="ARBA00022963"/>
    </source>
</evidence>
<comment type="similarity">
    <text evidence="1">Belongs to the 'GDSL' lipolytic enzyme family.</text>
</comment>
<evidence type="ECO:0000256" key="1">
    <source>
        <dbReference type="ARBA" id="ARBA00008668"/>
    </source>
</evidence>
<keyword evidence="4" id="KW-0732">Signal</keyword>
<gene>
    <name evidence="5" type="ORF">LTRI10_LOCUS35518</name>
</gene>
<evidence type="ECO:0008006" key="7">
    <source>
        <dbReference type="Google" id="ProtNLM"/>
    </source>
</evidence>
<keyword evidence="2" id="KW-0378">Hydrolase</keyword>
<evidence type="ECO:0000313" key="6">
    <source>
        <dbReference type="Proteomes" id="UP001497516"/>
    </source>
</evidence>
<keyword evidence="3" id="KW-0442">Lipid degradation</keyword>
<evidence type="ECO:0000256" key="4">
    <source>
        <dbReference type="SAM" id="SignalP"/>
    </source>
</evidence>
<feature type="chain" id="PRO_5043841932" description="GDSL esterase/lipase" evidence="4">
    <location>
        <begin position="33"/>
        <end position="385"/>
    </location>
</feature>
<protein>
    <recommendedName>
        <fullName evidence="7">GDSL esterase/lipase</fullName>
    </recommendedName>
</protein>
<dbReference type="PANTHER" id="PTHR45648:SF180">
    <property type="entry name" value="OS04G0561800 PROTEIN"/>
    <property type="match status" value="1"/>
</dbReference>
<dbReference type="GO" id="GO:0016042">
    <property type="term" value="P:lipid catabolic process"/>
    <property type="evidence" value="ECO:0007669"/>
    <property type="project" value="UniProtKB-KW"/>
</dbReference>
<dbReference type="AlphaFoldDB" id="A0AAV2FC74"/>
<reference evidence="5 6" key="1">
    <citation type="submission" date="2024-04" db="EMBL/GenBank/DDBJ databases">
        <authorList>
            <person name="Fracassetti M."/>
        </authorList>
    </citation>
    <scope>NUCLEOTIDE SEQUENCE [LARGE SCALE GENOMIC DNA]</scope>
</reference>
<dbReference type="InterPro" id="IPR001087">
    <property type="entry name" value="GDSL"/>
</dbReference>
<dbReference type="Pfam" id="PF00657">
    <property type="entry name" value="Lipase_GDSL"/>
    <property type="match status" value="1"/>
</dbReference>
<keyword evidence="6" id="KW-1185">Reference proteome</keyword>
<dbReference type="Gene3D" id="3.40.50.1110">
    <property type="entry name" value="SGNH hydrolase"/>
    <property type="match status" value="1"/>
</dbReference>
<name>A0AAV2FC74_9ROSI</name>
<evidence type="ECO:0000313" key="5">
    <source>
        <dbReference type="EMBL" id="CAL1395060.1"/>
    </source>
</evidence>
<dbReference type="EMBL" id="OZ034819">
    <property type="protein sequence ID" value="CAL1395060.1"/>
    <property type="molecule type" value="Genomic_DNA"/>
</dbReference>
<dbReference type="InterPro" id="IPR036514">
    <property type="entry name" value="SGNH_hydro_sf"/>
</dbReference>
<dbReference type="InterPro" id="IPR051058">
    <property type="entry name" value="GDSL_Est/Lipase"/>
</dbReference>
<organism evidence="5 6">
    <name type="scientific">Linum trigynum</name>
    <dbReference type="NCBI Taxonomy" id="586398"/>
    <lineage>
        <taxon>Eukaryota</taxon>
        <taxon>Viridiplantae</taxon>
        <taxon>Streptophyta</taxon>
        <taxon>Embryophyta</taxon>
        <taxon>Tracheophyta</taxon>
        <taxon>Spermatophyta</taxon>
        <taxon>Magnoliopsida</taxon>
        <taxon>eudicotyledons</taxon>
        <taxon>Gunneridae</taxon>
        <taxon>Pentapetalae</taxon>
        <taxon>rosids</taxon>
        <taxon>fabids</taxon>
        <taxon>Malpighiales</taxon>
        <taxon>Linaceae</taxon>
        <taxon>Linum</taxon>
    </lineage>
</organism>
<evidence type="ECO:0000256" key="2">
    <source>
        <dbReference type="ARBA" id="ARBA00022801"/>
    </source>
</evidence>
<feature type="signal peptide" evidence="4">
    <location>
        <begin position="1"/>
        <end position="32"/>
    </location>
</feature>
<dbReference type="GO" id="GO:0016788">
    <property type="term" value="F:hydrolase activity, acting on ester bonds"/>
    <property type="evidence" value="ECO:0007669"/>
    <property type="project" value="InterPro"/>
</dbReference>
<dbReference type="InterPro" id="IPR035669">
    <property type="entry name" value="SGNH_plant_lipase-like"/>
</dbReference>
<proteinExistence type="inferred from homology"/>
<accession>A0AAV2FC74</accession>
<keyword evidence="3" id="KW-0443">Lipid metabolism</keyword>
<sequence length="385" mass="41463">MAAKCVLSSPFQAVRYFFFCMVVLLLLQCCSSTVIRNTTTFRPPAVYVFGDSLFDVGTNNYVKFADVQVKANFPFYGIDFPHSLPTGRFSNGFNLADQIVKKMGFRRSPPPFLSLVAGGKCSPKFNQTITKGVNFASAGSGIFASTGSKFIVVPLKTQIEQFLTVAKNLTCLLGQTHAAAHLAQSVFLFSVGSNDIFDYEKNVTGGNQQFNVSAKAFLTSMISEYGLHLQELYVSGARKFGIVGVPAVGCCPFLRSFNFTGGCIVGANSLAQAFMEGLTVAAQQISAVAPDVKYSLANAFSLSSDFIQNTTALKIHGFKDVTGSCCGNATVPCSPNSTVCGNRGDNLFWDGFHPTQFVAKLSADAFFGNDPRYVFPIGFGHLLQN</sequence>
<dbReference type="CDD" id="cd01837">
    <property type="entry name" value="SGNH_plant_lipase_like"/>
    <property type="match status" value="1"/>
</dbReference>
<dbReference type="PANTHER" id="PTHR45648">
    <property type="entry name" value="GDSL LIPASE/ACYLHYDROLASE FAMILY PROTEIN (AFU_ORTHOLOGUE AFUA_4G14700)"/>
    <property type="match status" value="1"/>
</dbReference>
<dbReference type="Proteomes" id="UP001497516">
    <property type="component" value="Chromosome 6"/>
</dbReference>